<name>A0A094XBB1_ALKAL</name>
<dbReference type="Gene3D" id="3.40.50.720">
    <property type="entry name" value="NAD(P)-binding Rossmann-like Domain"/>
    <property type="match status" value="1"/>
</dbReference>
<protein>
    <recommendedName>
        <fullName evidence="7">Short-chain dehydrogenase</fullName>
    </recommendedName>
</protein>
<evidence type="ECO:0000313" key="4">
    <source>
        <dbReference type="EMBL" id="THG88678.1"/>
    </source>
</evidence>
<gene>
    <name evidence="4" type="ORF">AJ85_01105</name>
    <name evidence="3" type="ORF">BALCAV_0218435</name>
</gene>
<dbReference type="InterPro" id="IPR002347">
    <property type="entry name" value="SDR_fam"/>
</dbReference>
<dbReference type="GO" id="GO:0005737">
    <property type="term" value="C:cytoplasm"/>
    <property type="evidence" value="ECO:0007669"/>
    <property type="project" value="TreeGrafter"/>
</dbReference>
<dbReference type="eggNOG" id="COG1028">
    <property type="taxonomic scope" value="Bacteria"/>
</dbReference>
<organism evidence="3 5">
    <name type="scientific">Alkalihalobacillus alcalophilus ATCC 27647 = CGMCC 1.3604</name>
    <dbReference type="NCBI Taxonomy" id="1218173"/>
    <lineage>
        <taxon>Bacteria</taxon>
        <taxon>Bacillati</taxon>
        <taxon>Bacillota</taxon>
        <taxon>Bacilli</taxon>
        <taxon>Bacillales</taxon>
        <taxon>Bacillaceae</taxon>
        <taxon>Alkalihalobacillus</taxon>
    </lineage>
</organism>
<dbReference type="InterPro" id="IPR051468">
    <property type="entry name" value="Fungal_SecMetab_SDRs"/>
</dbReference>
<proteinExistence type="predicted"/>
<dbReference type="GO" id="GO:0016491">
    <property type="term" value="F:oxidoreductase activity"/>
    <property type="evidence" value="ECO:0007669"/>
    <property type="project" value="UniProtKB-KW"/>
</dbReference>
<dbReference type="SUPFAM" id="SSF51735">
    <property type="entry name" value="NAD(P)-binding Rossmann-fold domains"/>
    <property type="match status" value="1"/>
</dbReference>
<comment type="caution">
    <text evidence="3">The sequence shown here is derived from an EMBL/GenBank/DDBJ whole genome shotgun (WGS) entry which is preliminary data.</text>
</comment>
<accession>A0A094XBB1</accession>
<dbReference type="PRINTS" id="PR00081">
    <property type="entry name" value="GDHRDH"/>
</dbReference>
<dbReference type="Pfam" id="PF00106">
    <property type="entry name" value="adh_short"/>
    <property type="match status" value="1"/>
</dbReference>
<keyword evidence="1" id="KW-0521">NADP</keyword>
<evidence type="ECO:0000313" key="3">
    <source>
        <dbReference type="EMBL" id="KGA96095.1"/>
    </source>
</evidence>
<keyword evidence="5" id="KW-1185">Reference proteome</keyword>
<dbReference type="InterPro" id="IPR036291">
    <property type="entry name" value="NAD(P)-bd_dom_sf"/>
</dbReference>
<dbReference type="Proteomes" id="UP000002754">
    <property type="component" value="Unassembled WGS sequence"/>
</dbReference>
<dbReference type="EMBL" id="ALPT02000081">
    <property type="protein sequence ID" value="KGA96095.1"/>
    <property type="molecule type" value="Genomic_DNA"/>
</dbReference>
<dbReference type="AlphaFoldDB" id="A0A094XBB1"/>
<dbReference type="EMBL" id="JALP01000341">
    <property type="protein sequence ID" value="THG88678.1"/>
    <property type="molecule type" value="Genomic_DNA"/>
</dbReference>
<dbReference type="PANTHER" id="PTHR43544:SF7">
    <property type="entry name" value="NADB-LER2"/>
    <property type="match status" value="1"/>
</dbReference>
<evidence type="ECO:0008006" key="7">
    <source>
        <dbReference type="Google" id="ProtNLM"/>
    </source>
</evidence>
<dbReference type="PANTHER" id="PTHR43544">
    <property type="entry name" value="SHORT-CHAIN DEHYDROGENASE/REDUCTASE"/>
    <property type="match status" value="1"/>
</dbReference>
<evidence type="ECO:0000313" key="6">
    <source>
        <dbReference type="Proteomes" id="UP000297014"/>
    </source>
</evidence>
<sequence>MNILVTGSNRGLGLALVQKGVERGHTMIAAVRSPHSKLRELKELINQHPDQVRLLYLDVTSEKSLNEGKKEVQNWGIHLDSIVNSAGIFISRESELENLNFDEAIVAFEVNSIGPMRVVKHFFPLLSGRNRSCINISSEQGSISNASRGDYFYGMSKAALNMFSEKLKKGYPDLNVLSIHPGSIQKPFSGYRVNSEITDVADEILNWIEGTKPFDTHHTYYDYKGQSIMF</sequence>
<evidence type="ECO:0000256" key="2">
    <source>
        <dbReference type="ARBA" id="ARBA00023002"/>
    </source>
</evidence>
<dbReference type="RefSeq" id="WP_003322571.1">
    <property type="nucleotide sequence ID" value="NZ_ALPT02000081.1"/>
</dbReference>
<dbReference type="OrthoDB" id="5786478at2"/>
<reference evidence="4 6" key="2">
    <citation type="submission" date="2014-01" db="EMBL/GenBank/DDBJ databases">
        <title>Draft genome sequencing of Bacillus alcalophilus CGMCC 1.3604.</title>
        <authorList>
            <person name="Yang J."/>
            <person name="Diao L."/>
            <person name="Yang S."/>
        </authorList>
    </citation>
    <scope>NUCLEOTIDE SEQUENCE [LARGE SCALE GENOMIC DNA]</scope>
    <source>
        <strain evidence="4 6">CGMCC 1.3604</strain>
    </source>
</reference>
<dbReference type="STRING" id="1218173.BALCAV_0218435"/>
<reference evidence="3 5" key="1">
    <citation type="journal article" date="2014" name="Genome Announc.">
        <title>Draft Genome Sequence of Bacillus alcalophilus AV1934, a Classic Alkaliphile Isolated from Human Feces in 1934.</title>
        <authorList>
            <person name="Attie O."/>
            <person name="Jayaprakash A."/>
            <person name="Shah H."/>
            <person name="Paulsen I.T."/>
            <person name="Morino M."/>
            <person name="Takahashi Y."/>
            <person name="Narumi I."/>
            <person name="Sachidanandam R."/>
            <person name="Satoh K."/>
            <person name="Ito M."/>
            <person name="Krulwich T.A."/>
        </authorList>
    </citation>
    <scope>NUCLEOTIDE SEQUENCE [LARGE SCALE GENOMIC DNA]</scope>
    <source>
        <strain evidence="3 5">AV1934</strain>
    </source>
</reference>
<evidence type="ECO:0000256" key="1">
    <source>
        <dbReference type="ARBA" id="ARBA00022857"/>
    </source>
</evidence>
<dbReference type="Proteomes" id="UP000297014">
    <property type="component" value="Unassembled WGS sequence"/>
</dbReference>
<keyword evidence="2" id="KW-0560">Oxidoreductase</keyword>
<evidence type="ECO:0000313" key="5">
    <source>
        <dbReference type="Proteomes" id="UP000002754"/>
    </source>
</evidence>